<accession>A0A0K2VVN3</accession>
<organism evidence="1 2">
    <name type="scientific">Mesorhizobium plurifarium</name>
    <dbReference type="NCBI Taxonomy" id="69974"/>
    <lineage>
        <taxon>Bacteria</taxon>
        <taxon>Pseudomonadati</taxon>
        <taxon>Pseudomonadota</taxon>
        <taxon>Alphaproteobacteria</taxon>
        <taxon>Hyphomicrobiales</taxon>
        <taxon>Phyllobacteriaceae</taxon>
        <taxon>Mesorhizobium</taxon>
    </lineage>
</organism>
<sequence length="54" mass="5495">MTKSEGFLLIVAAICIVGAIYSYASGQPNPRVTVCHDSAQAPEGIPATAACPGF</sequence>
<name>A0A0K2VVN3_MESPL</name>
<gene>
    <name evidence="1" type="ORF">MPL1032_190166</name>
</gene>
<evidence type="ECO:0000313" key="1">
    <source>
        <dbReference type="EMBL" id="CDX54591.1"/>
    </source>
</evidence>
<reference evidence="2" key="1">
    <citation type="submission" date="2014-08" db="EMBL/GenBank/DDBJ databases">
        <authorList>
            <person name="Edwards T."/>
        </authorList>
    </citation>
    <scope>NUCLEOTIDE SEQUENCE [LARGE SCALE GENOMIC DNA]</scope>
</reference>
<dbReference type="Proteomes" id="UP000182888">
    <property type="component" value="Unassembled WGS sequence"/>
</dbReference>
<proteinExistence type="predicted"/>
<dbReference type="AlphaFoldDB" id="A0A0K2VVN3"/>
<protein>
    <submittedName>
        <fullName evidence="1">Uncharacterized protein</fullName>
    </submittedName>
</protein>
<dbReference type="EMBL" id="CCND01000011">
    <property type="protein sequence ID" value="CDX54591.1"/>
    <property type="molecule type" value="Genomic_DNA"/>
</dbReference>
<evidence type="ECO:0000313" key="2">
    <source>
        <dbReference type="Proteomes" id="UP000182888"/>
    </source>
</evidence>